<dbReference type="FunFam" id="1.10.150.570:FF:000001">
    <property type="entry name" value="tRNA uridine 5-carboxymethylaminomethyl modification enzyme MnmG"/>
    <property type="match status" value="1"/>
</dbReference>
<dbReference type="AlphaFoldDB" id="A0A101HRB3"/>
<gene>
    <name evidence="10" type="ORF">XD97_0660</name>
</gene>
<feature type="non-terminal residue" evidence="10">
    <location>
        <position position="1"/>
    </location>
</feature>
<keyword evidence="4" id="KW-0285">Flavoprotein</keyword>
<evidence type="ECO:0000256" key="6">
    <source>
        <dbReference type="ARBA" id="ARBA00022827"/>
    </source>
</evidence>
<comment type="caution">
    <text evidence="10">The sequence shown here is derived from an EMBL/GenBank/DDBJ whole genome shotgun (WGS) entry which is preliminary data.</text>
</comment>
<evidence type="ECO:0000256" key="4">
    <source>
        <dbReference type="ARBA" id="ARBA00022630"/>
    </source>
</evidence>
<keyword evidence="6" id="KW-0274">FAD</keyword>
<dbReference type="Gene3D" id="1.10.10.1800">
    <property type="entry name" value="tRNA uridine 5-carboxymethylaminomethyl modification enzyme MnmG/GidA"/>
    <property type="match status" value="1"/>
</dbReference>
<accession>A0A101HRB3</accession>
<dbReference type="GO" id="GO:0050660">
    <property type="term" value="F:flavin adenine dinucleotide binding"/>
    <property type="evidence" value="ECO:0007669"/>
    <property type="project" value="InterPro"/>
</dbReference>
<keyword evidence="5" id="KW-0819">tRNA processing</keyword>
<name>A0A101HRB3_9FIRM</name>
<evidence type="ECO:0000256" key="1">
    <source>
        <dbReference type="ARBA" id="ARBA00001974"/>
    </source>
</evidence>
<dbReference type="Pfam" id="PF21680">
    <property type="entry name" value="GIDA_C_1st"/>
    <property type="match status" value="1"/>
</dbReference>
<reference evidence="11" key="1">
    <citation type="journal article" date="2015" name="MBio">
        <title>Genome-Resolved Metagenomic Analysis Reveals Roles for Candidate Phyla and Other Microbial Community Members in Biogeochemical Transformations in Oil Reservoirs.</title>
        <authorList>
            <person name="Hu P."/>
            <person name="Tom L."/>
            <person name="Singh A."/>
            <person name="Thomas B.C."/>
            <person name="Baker B.J."/>
            <person name="Piceno Y.M."/>
            <person name="Andersen G.L."/>
            <person name="Banfield J.F."/>
        </authorList>
    </citation>
    <scope>NUCLEOTIDE SEQUENCE [LARGE SCALE GENOMIC DNA]</scope>
</reference>
<dbReference type="InterPro" id="IPR044920">
    <property type="entry name" value="MnmG_C_subdom_sf"/>
</dbReference>
<protein>
    <submittedName>
        <fullName evidence="10">tRNA uridine 5-carboxymethylaminomethyl modification enzyme MnmG</fullName>
    </submittedName>
</protein>
<comment type="cofactor">
    <cofactor evidence="1">
        <name>FAD</name>
        <dbReference type="ChEBI" id="CHEBI:57692"/>
    </cofactor>
</comment>
<dbReference type="GO" id="GO:0002098">
    <property type="term" value="P:tRNA wobble uridine modification"/>
    <property type="evidence" value="ECO:0007669"/>
    <property type="project" value="UniProtKB-ARBA"/>
</dbReference>
<dbReference type="PATRIC" id="fig|110500.4.peg.116"/>
<dbReference type="InterPro" id="IPR026904">
    <property type="entry name" value="MnmG_C"/>
</dbReference>
<dbReference type="InterPro" id="IPR049312">
    <property type="entry name" value="GIDA_C_N"/>
</dbReference>
<evidence type="ECO:0000256" key="2">
    <source>
        <dbReference type="ARBA" id="ARBA00007653"/>
    </source>
</evidence>
<dbReference type="PANTHER" id="PTHR11806">
    <property type="entry name" value="GLUCOSE INHIBITED DIVISION PROTEIN A"/>
    <property type="match status" value="1"/>
</dbReference>
<keyword evidence="7" id="KW-0520">NAD</keyword>
<dbReference type="Pfam" id="PF13932">
    <property type="entry name" value="SAM_GIDA_C"/>
    <property type="match status" value="1"/>
</dbReference>
<comment type="similarity">
    <text evidence="2">Belongs to the MnmG family.</text>
</comment>
<evidence type="ECO:0000313" key="10">
    <source>
        <dbReference type="EMBL" id="KUK81404.1"/>
    </source>
</evidence>
<keyword evidence="3" id="KW-0963">Cytoplasm</keyword>
<organism evidence="10 11">
    <name type="scientific">Pelotomaculum thermopropionicum</name>
    <dbReference type="NCBI Taxonomy" id="110500"/>
    <lineage>
        <taxon>Bacteria</taxon>
        <taxon>Bacillati</taxon>
        <taxon>Bacillota</taxon>
        <taxon>Clostridia</taxon>
        <taxon>Eubacteriales</taxon>
        <taxon>Desulfotomaculaceae</taxon>
        <taxon>Pelotomaculum</taxon>
    </lineage>
</organism>
<dbReference type="InterPro" id="IPR002218">
    <property type="entry name" value="MnmG-rel"/>
</dbReference>
<evidence type="ECO:0000256" key="5">
    <source>
        <dbReference type="ARBA" id="ARBA00022694"/>
    </source>
</evidence>
<dbReference type="Gene3D" id="3.50.50.60">
    <property type="entry name" value="FAD/NAD(P)-binding domain"/>
    <property type="match status" value="1"/>
</dbReference>
<evidence type="ECO:0000313" key="11">
    <source>
        <dbReference type="Proteomes" id="UP000054705"/>
    </source>
</evidence>
<evidence type="ECO:0000256" key="8">
    <source>
        <dbReference type="ARBA" id="ARBA00025948"/>
    </source>
</evidence>
<dbReference type="PANTHER" id="PTHR11806:SF0">
    <property type="entry name" value="PROTEIN MTO1 HOMOLOG, MITOCHONDRIAL"/>
    <property type="match status" value="1"/>
</dbReference>
<evidence type="ECO:0000259" key="9">
    <source>
        <dbReference type="SMART" id="SM01228"/>
    </source>
</evidence>
<feature type="domain" description="tRNA uridine 5-carboxymethylaminomethyl modification enzyme C-terminal subdomain" evidence="9">
    <location>
        <begin position="131"/>
        <end position="202"/>
    </location>
</feature>
<comment type="subunit">
    <text evidence="8">Homodimer. Heterotetramer of two MnmE and two MnmG subunits.</text>
</comment>
<dbReference type="InterPro" id="IPR036188">
    <property type="entry name" value="FAD/NAD-bd_sf"/>
</dbReference>
<dbReference type="Gene3D" id="1.10.150.570">
    <property type="entry name" value="GidA associated domain, C-terminal subdomain"/>
    <property type="match status" value="1"/>
</dbReference>
<dbReference type="FunFam" id="1.10.10.1800:FF:000001">
    <property type="entry name" value="tRNA uridine 5-carboxymethylaminomethyl modification enzyme MnmG"/>
    <property type="match status" value="1"/>
</dbReference>
<dbReference type="GO" id="GO:0005829">
    <property type="term" value="C:cytosol"/>
    <property type="evidence" value="ECO:0007669"/>
    <property type="project" value="TreeGrafter"/>
</dbReference>
<dbReference type="EMBL" id="LGGS01000154">
    <property type="protein sequence ID" value="KUK81404.1"/>
    <property type="molecule type" value="Genomic_DNA"/>
</dbReference>
<dbReference type="SMART" id="SM01228">
    <property type="entry name" value="GIDA_assoc_3"/>
    <property type="match status" value="1"/>
</dbReference>
<evidence type="ECO:0000256" key="7">
    <source>
        <dbReference type="ARBA" id="ARBA00023027"/>
    </source>
</evidence>
<dbReference type="InterPro" id="IPR047001">
    <property type="entry name" value="MnmG_C_subdom"/>
</dbReference>
<dbReference type="GO" id="GO:0030488">
    <property type="term" value="P:tRNA methylation"/>
    <property type="evidence" value="ECO:0007669"/>
    <property type="project" value="TreeGrafter"/>
</dbReference>
<dbReference type="Proteomes" id="UP000054705">
    <property type="component" value="Unassembled WGS sequence"/>
</dbReference>
<evidence type="ECO:0000256" key="3">
    <source>
        <dbReference type="ARBA" id="ARBA00022490"/>
    </source>
</evidence>
<proteinExistence type="inferred from homology"/>
<sequence length="213" mass="24705">DLVTKEIDEPYRMLTSRAEYRLLLRQDNADLRLTEKGYRVGLVTAERYRKFEKKKKLVEEEKARLEKTVLPVTEEGKKIMGELKTADIPRQGIKLAGLLRRPEINYEKLRLLPVEHPHLPGEVCEQVEIQIKYAGYIKKQQAQVERSKKLEEKRIPGEINYALVKGLSVEAREKLEKIKPAYIGQAARIAGVTPADISVLLIHMEQLRRRKKK</sequence>